<comment type="pathway">
    <text evidence="2">Secondary metabolite biosynthesis.</text>
</comment>
<evidence type="ECO:0000313" key="10">
    <source>
        <dbReference type="Proteomes" id="UP001163105"/>
    </source>
</evidence>
<evidence type="ECO:0000256" key="5">
    <source>
        <dbReference type="ARBA" id="ARBA00022827"/>
    </source>
</evidence>
<keyword evidence="4" id="KW-0285">Flavoprotein</keyword>
<protein>
    <submittedName>
        <fullName evidence="9">DNA mismatch repair protein Msh2</fullName>
    </submittedName>
</protein>
<reference evidence="9" key="1">
    <citation type="submission" date="2023-01" db="EMBL/GenBank/DDBJ databases">
        <title>The growth and conidiation of Purpureocillium lavendulum are regulated by nitrogen source and histone H3K14 acetylation.</title>
        <authorList>
            <person name="Tang P."/>
            <person name="Han J."/>
            <person name="Zhang C."/>
            <person name="Tang P."/>
            <person name="Qi F."/>
            <person name="Zhang K."/>
            <person name="Liang L."/>
        </authorList>
    </citation>
    <scope>NUCLEOTIDE SEQUENCE</scope>
    <source>
        <strain evidence="9">YMF1.00683</strain>
    </source>
</reference>
<keyword evidence="5" id="KW-0274">FAD</keyword>
<sequence length="431" mass="46755">MATKATSPILIIGAGLSGLATGRILTNNGIPNIVFEAATLERSQGFSISLHDWGYSPLLEALGGGASLRSMTKAVAPDRLVGGTGWVDLAMRDNLTGEVLVAPDADARPTVMRANRNALRSWMADCGDVELDVRYGHKLKSVSGSVGNMRAVFENGAEYDGSLVIAADGVHSAGTYGHFLSGEGDMADPLRTVRSQLLPHIVPEVVPVVVYHGEFQLSREEYDRHVRPISGEANILAGVGDGFNTPITVCNMTETEVHLDWSYSRPARRENDPLFCPTSKTTDSTKTGQLPQALLDELAAHKLAEPWARYMNPETIQQHAVFQWVSRCVNMTTDEARRAAQQGVVFVGDSWHAMPIFGGEGGNHALVDSVELAAAIVDNADLNKAVAAYYDGAGRRCQDAVRRSKSRFYVLHRPMAEWRDFAAKRRLKAAA</sequence>
<evidence type="ECO:0000256" key="6">
    <source>
        <dbReference type="ARBA" id="ARBA00023002"/>
    </source>
</evidence>
<evidence type="ECO:0000256" key="4">
    <source>
        <dbReference type="ARBA" id="ARBA00022630"/>
    </source>
</evidence>
<organism evidence="9 10">
    <name type="scientific">Purpureocillium lavendulum</name>
    <dbReference type="NCBI Taxonomy" id="1247861"/>
    <lineage>
        <taxon>Eukaryota</taxon>
        <taxon>Fungi</taxon>
        <taxon>Dikarya</taxon>
        <taxon>Ascomycota</taxon>
        <taxon>Pezizomycotina</taxon>
        <taxon>Sordariomycetes</taxon>
        <taxon>Hypocreomycetidae</taxon>
        <taxon>Hypocreales</taxon>
        <taxon>Ophiocordycipitaceae</taxon>
        <taxon>Purpureocillium</taxon>
    </lineage>
</organism>
<dbReference type="EMBL" id="JAQHRD010000003">
    <property type="protein sequence ID" value="KAJ6443396.1"/>
    <property type="molecule type" value="Genomic_DNA"/>
</dbReference>
<dbReference type="PRINTS" id="PR00420">
    <property type="entry name" value="RNGMNOXGNASE"/>
</dbReference>
<dbReference type="InterPro" id="IPR002938">
    <property type="entry name" value="FAD-bd"/>
</dbReference>
<evidence type="ECO:0000256" key="3">
    <source>
        <dbReference type="ARBA" id="ARBA00007992"/>
    </source>
</evidence>
<evidence type="ECO:0000313" key="9">
    <source>
        <dbReference type="EMBL" id="KAJ6443396.1"/>
    </source>
</evidence>
<dbReference type="GO" id="GO:0004497">
    <property type="term" value="F:monooxygenase activity"/>
    <property type="evidence" value="ECO:0007669"/>
    <property type="project" value="UniProtKB-KW"/>
</dbReference>
<dbReference type="Gene3D" id="3.50.50.60">
    <property type="entry name" value="FAD/NAD(P)-binding domain"/>
    <property type="match status" value="2"/>
</dbReference>
<proteinExistence type="inferred from homology"/>
<accession>A0AB34FYI3</accession>
<dbReference type="AlphaFoldDB" id="A0AB34FYI3"/>
<dbReference type="PANTHER" id="PTHR47178:SF4">
    <property type="entry name" value="FAD-DEPENDENT MONOOXYGENASE APTC"/>
    <property type="match status" value="1"/>
</dbReference>
<evidence type="ECO:0000256" key="1">
    <source>
        <dbReference type="ARBA" id="ARBA00001974"/>
    </source>
</evidence>
<keyword evidence="10" id="KW-1185">Reference proteome</keyword>
<evidence type="ECO:0000259" key="8">
    <source>
        <dbReference type="Pfam" id="PF01494"/>
    </source>
</evidence>
<comment type="cofactor">
    <cofactor evidence="1">
        <name>FAD</name>
        <dbReference type="ChEBI" id="CHEBI:57692"/>
    </cofactor>
</comment>
<dbReference type="Pfam" id="PF01494">
    <property type="entry name" value="FAD_binding_3"/>
    <property type="match status" value="1"/>
</dbReference>
<evidence type="ECO:0000256" key="7">
    <source>
        <dbReference type="ARBA" id="ARBA00023033"/>
    </source>
</evidence>
<keyword evidence="6" id="KW-0560">Oxidoreductase</keyword>
<keyword evidence="7" id="KW-0503">Monooxygenase</keyword>
<dbReference type="InterPro" id="IPR036188">
    <property type="entry name" value="FAD/NAD-bd_sf"/>
</dbReference>
<gene>
    <name evidence="9" type="ORF">O9K51_04575</name>
</gene>
<comment type="caution">
    <text evidence="9">The sequence shown here is derived from an EMBL/GenBank/DDBJ whole genome shotgun (WGS) entry which is preliminary data.</text>
</comment>
<comment type="similarity">
    <text evidence="3">Belongs to the paxM FAD-dependent monooxygenase family.</text>
</comment>
<name>A0AB34FYI3_9HYPO</name>
<dbReference type="PANTHER" id="PTHR47178">
    <property type="entry name" value="MONOOXYGENASE, FAD-BINDING"/>
    <property type="match status" value="1"/>
</dbReference>
<feature type="domain" description="FAD-binding" evidence="8">
    <location>
        <begin position="8"/>
        <end position="377"/>
    </location>
</feature>
<dbReference type="GO" id="GO:0071949">
    <property type="term" value="F:FAD binding"/>
    <property type="evidence" value="ECO:0007669"/>
    <property type="project" value="InterPro"/>
</dbReference>
<evidence type="ECO:0000256" key="2">
    <source>
        <dbReference type="ARBA" id="ARBA00005179"/>
    </source>
</evidence>
<dbReference type="Proteomes" id="UP001163105">
    <property type="component" value="Unassembled WGS sequence"/>
</dbReference>
<dbReference type="SUPFAM" id="SSF51905">
    <property type="entry name" value="FAD/NAD(P)-binding domain"/>
    <property type="match status" value="1"/>
</dbReference>